<evidence type="ECO:0000313" key="2">
    <source>
        <dbReference type="Proteomes" id="UP000003598"/>
    </source>
</evidence>
<accession>G5SW20</accession>
<sequence length="55" mass="6243">METAFFSGGSQQIRTAVDGFADRYLTTRSGNQHFRTSEEVPSRFELLWTVLQTAT</sequence>
<gene>
    <name evidence="1" type="ORF">HMPREF9441_03592</name>
</gene>
<dbReference type="EMBL" id="AFFY01000074">
    <property type="protein sequence ID" value="EHG98485.1"/>
    <property type="molecule type" value="Genomic_DNA"/>
</dbReference>
<dbReference type="Proteomes" id="UP000003598">
    <property type="component" value="Unassembled WGS sequence"/>
</dbReference>
<dbReference type="HOGENOM" id="CLU_3028102_0_0_10"/>
<proteinExistence type="predicted"/>
<dbReference type="STRING" id="762968.HMPREF9441_03592"/>
<keyword evidence="2" id="KW-1185">Reference proteome</keyword>
<name>G5SW20_9BACT</name>
<organism evidence="1 2">
    <name type="scientific">Paraprevotella clara YIT 11840</name>
    <dbReference type="NCBI Taxonomy" id="762968"/>
    <lineage>
        <taxon>Bacteria</taxon>
        <taxon>Pseudomonadati</taxon>
        <taxon>Bacteroidota</taxon>
        <taxon>Bacteroidia</taxon>
        <taxon>Bacteroidales</taxon>
        <taxon>Prevotellaceae</taxon>
        <taxon>Paraprevotella</taxon>
    </lineage>
</organism>
<dbReference type="AlphaFoldDB" id="G5SW20"/>
<comment type="caution">
    <text evidence="1">The sequence shown here is derived from an EMBL/GenBank/DDBJ whole genome shotgun (WGS) entry which is preliminary data.</text>
</comment>
<protein>
    <submittedName>
        <fullName evidence="1">Uncharacterized protein</fullName>
    </submittedName>
</protein>
<reference evidence="1 2" key="1">
    <citation type="submission" date="2011-03" db="EMBL/GenBank/DDBJ databases">
        <authorList>
            <person name="Weinstock G."/>
            <person name="Sodergren E."/>
            <person name="Clifton S."/>
            <person name="Fulton L."/>
            <person name="Fulton B."/>
            <person name="Courtney L."/>
            <person name="Fronick C."/>
            <person name="Harrison M."/>
            <person name="Strong C."/>
            <person name="Farmer C."/>
            <person name="Delahaunty K."/>
            <person name="Markovic C."/>
            <person name="Hall O."/>
            <person name="Minx P."/>
            <person name="Tomlinson C."/>
            <person name="Mitreva M."/>
            <person name="Hou S."/>
            <person name="Chen J."/>
            <person name="Wollam A."/>
            <person name="Pepin K.H."/>
            <person name="Johnson M."/>
            <person name="Bhonagiri V."/>
            <person name="Zhang X."/>
            <person name="Suruliraj S."/>
            <person name="Warren W."/>
            <person name="Chinwalla A."/>
            <person name="Mardis E.R."/>
            <person name="Wilson R.K."/>
        </authorList>
    </citation>
    <scope>NUCLEOTIDE SEQUENCE [LARGE SCALE GENOMIC DNA]</scope>
    <source>
        <strain evidence="1 2">YIT 11840</strain>
    </source>
</reference>
<evidence type="ECO:0000313" key="1">
    <source>
        <dbReference type="EMBL" id="EHG98485.1"/>
    </source>
</evidence>